<dbReference type="PANTHER" id="PTHR11803:SF58">
    <property type="entry name" value="PROTEIN HMF1-RELATED"/>
    <property type="match status" value="1"/>
</dbReference>
<sequence>MTVHRSLLPPGWKRPRGYANGISATGRMVFTAGVVGWDAEERFAAPDLAGQFRQVLLNTLAILAEDGAGPEHIVRMTWYITSRDEYLSRIAEIGAAYRELVGRNYPAMAVVEVAALVEAEAKVEIETIAVVPTT</sequence>
<comment type="similarity">
    <text evidence="1">Belongs to the RutC family.</text>
</comment>
<keyword evidence="3" id="KW-1185">Reference proteome</keyword>
<dbReference type="InterPro" id="IPR006175">
    <property type="entry name" value="YjgF/YER057c/UK114"/>
</dbReference>
<evidence type="ECO:0000313" key="3">
    <source>
        <dbReference type="Proteomes" id="UP001427805"/>
    </source>
</evidence>
<comment type="caution">
    <text evidence="2">The sequence shown here is derived from an EMBL/GenBank/DDBJ whole genome shotgun (WGS) entry which is preliminary data.</text>
</comment>
<dbReference type="InterPro" id="IPR035959">
    <property type="entry name" value="RutC-like_sf"/>
</dbReference>
<accession>A0ABV0B6R4</accession>
<evidence type="ECO:0000313" key="2">
    <source>
        <dbReference type="EMBL" id="MEN3746391.1"/>
    </source>
</evidence>
<proteinExistence type="inferred from homology"/>
<dbReference type="EC" id="3.5.-.-" evidence="2"/>
<organism evidence="2 3">
    <name type="scientific">Sphingomonas rustica</name>
    <dbReference type="NCBI Taxonomy" id="3103142"/>
    <lineage>
        <taxon>Bacteria</taxon>
        <taxon>Pseudomonadati</taxon>
        <taxon>Pseudomonadota</taxon>
        <taxon>Alphaproteobacteria</taxon>
        <taxon>Sphingomonadales</taxon>
        <taxon>Sphingomonadaceae</taxon>
        <taxon>Sphingomonas</taxon>
    </lineage>
</organism>
<dbReference type="GO" id="GO:0016787">
    <property type="term" value="F:hydrolase activity"/>
    <property type="evidence" value="ECO:0007669"/>
    <property type="project" value="UniProtKB-KW"/>
</dbReference>
<evidence type="ECO:0000256" key="1">
    <source>
        <dbReference type="ARBA" id="ARBA00010552"/>
    </source>
</evidence>
<name>A0ABV0B6R4_9SPHN</name>
<dbReference type="EMBL" id="JBDIZK010000002">
    <property type="protein sequence ID" value="MEN3746391.1"/>
    <property type="molecule type" value="Genomic_DNA"/>
</dbReference>
<dbReference type="RefSeq" id="WP_346245393.1">
    <property type="nucleotide sequence ID" value="NZ_JBDIZK010000002.1"/>
</dbReference>
<keyword evidence="2" id="KW-0378">Hydrolase</keyword>
<protein>
    <submittedName>
        <fullName evidence="2">RidA family protein</fullName>
        <ecNumber evidence="2">3.5.-.-</ecNumber>
    </submittedName>
</protein>
<dbReference type="Pfam" id="PF01042">
    <property type="entry name" value="Ribonuc_L-PSP"/>
    <property type="match status" value="1"/>
</dbReference>
<dbReference type="Proteomes" id="UP001427805">
    <property type="component" value="Unassembled WGS sequence"/>
</dbReference>
<reference evidence="2 3" key="1">
    <citation type="submission" date="2024-05" db="EMBL/GenBank/DDBJ databases">
        <title>Sphingomonas sp. HF-S3 16S ribosomal RNA gene Genome sequencing and assembly.</title>
        <authorList>
            <person name="Lee H."/>
        </authorList>
    </citation>
    <scope>NUCLEOTIDE SEQUENCE [LARGE SCALE GENOMIC DNA]</scope>
    <source>
        <strain evidence="2 3">HF-S3</strain>
    </source>
</reference>
<gene>
    <name evidence="2" type="ORF">TPR58_04365</name>
</gene>
<dbReference type="PANTHER" id="PTHR11803">
    <property type="entry name" value="2-IMINOBUTANOATE/2-IMINOPROPANOATE DEAMINASE RIDA"/>
    <property type="match status" value="1"/>
</dbReference>
<dbReference type="CDD" id="cd00448">
    <property type="entry name" value="YjgF_YER057c_UK114_family"/>
    <property type="match status" value="1"/>
</dbReference>
<dbReference type="Gene3D" id="3.30.1330.40">
    <property type="entry name" value="RutC-like"/>
    <property type="match status" value="1"/>
</dbReference>
<dbReference type="SUPFAM" id="SSF55298">
    <property type="entry name" value="YjgF-like"/>
    <property type="match status" value="1"/>
</dbReference>